<dbReference type="InterPro" id="IPR036896">
    <property type="entry name" value="Avidin-like_sf"/>
</dbReference>
<dbReference type="Pfam" id="PF01382">
    <property type="entry name" value="Avidin"/>
    <property type="match status" value="1"/>
</dbReference>
<evidence type="ECO:0000256" key="2">
    <source>
        <dbReference type="ARBA" id="ARBA00022525"/>
    </source>
</evidence>
<evidence type="ECO:0000256" key="3">
    <source>
        <dbReference type="ARBA" id="ARBA00022729"/>
    </source>
</evidence>
<dbReference type="KEGG" id="nyu:D7D52_33215"/>
<dbReference type="AlphaFoldDB" id="A0A386ZL47"/>
<dbReference type="InterPro" id="IPR005468">
    <property type="entry name" value="Avidin/str"/>
</dbReference>
<dbReference type="Proteomes" id="UP000267164">
    <property type="component" value="Chromosome"/>
</dbReference>
<evidence type="ECO:0008006" key="6">
    <source>
        <dbReference type="Google" id="ProtNLM"/>
    </source>
</evidence>
<proteinExistence type="predicted"/>
<evidence type="ECO:0000313" key="5">
    <source>
        <dbReference type="Proteomes" id="UP000267164"/>
    </source>
</evidence>
<keyword evidence="2" id="KW-0964">Secreted</keyword>
<accession>A0A386ZL47</accession>
<dbReference type="SUPFAM" id="SSF50876">
    <property type="entry name" value="Avidin/streptavidin"/>
    <property type="match status" value="1"/>
</dbReference>
<protein>
    <recommendedName>
        <fullName evidence="6">Avidin family protein</fullName>
    </recommendedName>
</protein>
<dbReference type="OrthoDB" id="8230768at2"/>
<keyword evidence="3" id="KW-0732">Signal</keyword>
<dbReference type="Gene3D" id="2.40.128.30">
    <property type="entry name" value="Avidin-like"/>
    <property type="match status" value="1"/>
</dbReference>
<dbReference type="PROSITE" id="PS51326">
    <property type="entry name" value="AVIDIN_2"/>
    <property type="match status" value="1"/>
</dbReference>
<organism evidence="4 5">
    <name type="scientific">Nocardia yunnanensis</name>
    <dbReference type="NCBI Taxonomy" id="2382165"/>
    <lineage>
        <taxon>Bacteria</taxon>
        <taxon>Bacillati</taxon>
        <taxon>Actinomycetota</taxon>
        <taxon>Actinomycetes</taxon>
        <taxon>Mycobacteriales</taxon>
        <taxon>Nocardiaceae</taxon>
        <taxon>Nocardia</taxon>
    </lineage>
</organism>
<evidence type="ECO:0000256" key="1">
    <source>
        <dbReference type="ARBA" id="ARBA00004613"/>
    </source>
</evidence>
<evidence type="ECO:0000313" key="4">
    <source>
        <dbReference type="EMBL" id="AYF77874.1"/>
    </source>
</evidence>
<comment type="subcellular location">
    <subcellularLocation>
        <location evidence="1">Secreted</location>
    </subcellularLocation>
</comment>
<dbReference type="GO" id="GO:0005576">
    <property type="term" value="C:extracellular region"/>
    <property type="evidence" value="ECO:0007669"/>
    <property type="project" value="UniProtKB-SubCell"/>
</dbReference>
<name>A0A386ZL47_9NOCA</name>
<dbReference type="GO" id="GO:0009374">
    <property type="term" value="F:biotin binding"/>
    <property type="evidence" value="ECO:0007669"/>
    <property type="project" value="InterPro"/>
</dbReference>
<keyword evidence="5" id="KW-1185">Reference proteome</keyword>
<dbReference type="EMBL" id="CP032568">
    <property type="protein sequence ID" value="AYF77874.1"/>
    <property type="molecule type" value="Genomic_DNA"/>
</dbReference>
<dbReference type="RefSeq" id="WP_120742773.1">
    <property type="nucleotide sequence ID" value="NZ_CP032568.1"/>
</dbReference>
<sequence length="127" mass="13475">MDSASRIEWKGSWRNEYGSRLTITDDSDGRLTGTSETALGDSAFAGSTVPIIGLHTGPCAQFSFVAAGDIPSICSFTGLLRDGNLHAAWHVVSDQAVKPPHPGAPPELLTLPWAHAVLTNSDTFTRV</sequence>
<reference evidence="4 5" key="1">
    <citation type="submission" date="2018-09" db="EMBL/GenBank/DDBJ databases">
        <title>Nocardia yunnanensis sp. nov., an actinomycete isolated from a soil sample.</title>
        <authorList>
            <person name="Zhang J."/>
        </authorList>
    </citation>
    <scope>NUCLEOTIDE SEQUENCE [LARGE SCALE GENOMIC DNA]</scope>
    <source>
        <strain evidence="4 5">CFHS0054</strain>
    </source>
</reference>
<gene>
    <name evidence="4" type="ORF">D7D52_33215</name>
</gene>